<dbReference type="AlphaFoldDB" id="K2G2R2"/>
<evidence type="ECO:0000256" key="1">
    <source>
        <dbReference type="SAM" id="Phobius"/>
    </source>
</evidence>
<keyword evidence="1" id="KW-0812">Transmembrane</keyword>
<comment type="caution">
    <text evidence="2">The sequence shown here is derived from an EMBL/GenBank/DDBJ whole genome shotgun (WGS) entry which is preliminary data.</text>
</comment>
<evidence type="ECO:0000313" key="2">
    <source>
        <dbReference type="EMBL" id="EKE28552.1"/>
    </source>
</evidence>
<keyword evidence="1" id="KW-1133">Transmembrane helix</keyword>
<protein>
    <submittedName>
        <fullName evidence="2">Putative membrane protein</fullName>
    </submittedName>
</protein>
<dbReference type="EMBL" id="AMFJ01000320">
    <property type="protein sequence ID" value="EKE28552.1"/>
    <property type="molecule type" value="Genomic_DNA"/>
</dbReference>
<reference evidence="2" key="1">
    <citation type="journal article" date="2012" name="Science">
        <title>Fermentation, hydrogen, and sulfur metabolism in multiple uncultivated bacterial phyla.</title>
        <authorList>
            <person name="Wrighton K.C."/>
            <person name="Thomas B.C."/>
            <person name="Sharon I."/>
            <person name="Miller C.S."/>
            <person name="Castelle C.J."/>
            <person name="VerBerkmoes N.C."/>
            <person name="Wilkins M.J."/>
            <person name="Hettich R.L."/>
            <person name="Lipton M.S."/>
            <person name="Williams K.H."/>
            <person name="Long P.E."/>
            <person name="Banfield J.F."/>
        </authorList>
    </citation>
    <scope>NUCLEOTIDE SEQUENCE [LARGE SCALE GENOMIC DNA]</scope>
</reference>
<proteinExistence type="predicted"/>
<accession>K2G2R2</accession>
<keyword evidence="1" id="KW-0472">Membrane</keyword>
<sequence length="165" mass="20251">MTRRRLIILVVAFWVTLIVGFVWYMEYIKQNWVMLIVKIEPVDPRDFLRWDYVTLSFPFSRIPDIKDERWKAVYVEFSKWADNRLIKIEKYSDRMPLNGLAIKWTYAWDGWTIEYGIEKFFVPEWKWHDLENAIREKKMEAQIAIDRFWRSIIKNILIDGVVWKP</sequence>
<name>K2G2R2_9BACT</name>
<dbReference type="Pfam" id="PF14345">
    <property type="entry name" value="GDYXXLXY"/>
    <property type="match status" value="1"/>
</dbReference>
<dbReference type="InterPro" id="IPR025833">
    <property type="entry name" value="GDYXXLXY"/>
</dbReference>
<organism evidence="2">
    <name type="scientific">uncultured bacterium</name>
    <name type="common">gcode 4</name>
    <dbReference type="NCBI Taxonomy" id="1234023"/>
    <lineage>
        <taxon>Bacteria</taxon>
        <taxon>environmental samples</taxon>
    </lineage>
</organism>
<gene>
    <name evidence="2" type="ORF">ACD_3C00046G0005</name>
</gene>
<feature type="transmembrane region" description="Helical" evidence="1">
    <location>
        <begin position="6"/>
        <end position="25"/>
    </location>
</feature>